<dbReference type="PANTHER" id="PTHR11319">
    <property type="entry name" value="G PROTEIN-COUPLED RECEPTOR-RELATED"/>
    <property type="match status" value="1"/>
</dbReference>
<comment type="caution">
    <text evidence="2">The sequence shown here is derived from an EMBL/GenBank/DDBJ whole genome shotgun (WGS) entry which is preliminary data.</text>
</comment>
<feature type="transmembrane region" description="Helical" evidence="1">
    <location>
        <begin position="148"/>
        <end position="168"/>
    </location>
</feature>
<dbReference type="PANTHER" id="PTHR11319:SF35">
    <property type="entry name" value="OUTER MEMBRANE PROTEIN PMPC-RELATED"/>
    <property type="match status" value="1"/>
</dbReference>
<protein>
    <submittedName>
        <fullName evidence="2">Uncharacterized protein</fullName>
    </submittedName>
</protein>
<keyword evidence="1" id="KW-0472">Membrane</keyword>
<feature type="transmembrane region" description="Helical" evidence="1">
    <location>
        <begin position="34"/>
        <end position="56"/>
    </location>
</feature>
<evidence type="ECO:0000313" key="3">
    <source>
        <dbReference type="Proteomes" id="UP001165122"/>
    </source>
</evidence>
<feature type="transmembrane region" description="Helical" evidence="1">
    <location>
        <begin position="117"/>
        <end position="136"/>
    </location>
</feature>
<dbReference type="AlphaFoldDB" id="A0A9W7AIK7"/>
<evidence type="ECO:0000313" key="2">
    <source>
        <dbReference type="EMBL" id="GMH68425.1"/>
    </source>
</evidence>
<gene>
    <name evidence="2" type="ORF">TrLO_g5714</name>
</gene>
<proteinExistence type="predicted"/>
<name>A0A9W7AIK7_9STRA</name>
<keyword evidence="1" id="KW-0812">Transmembrane</keyword>
<dbReference type="OrthoDB" id="5950997at2759"/>
<evidence type="ECO:0000256" key="1">
    <source>
        <dbReference type="SAM" id="Phobius"/>
    </source>
</evidence>
<reference evidence="3" key="1">
    <citation type="journal article" date="2023" name="Commun. Biol.">
        <title>Genome analysis of Parmales, the sister group of diatoms, reveals the evolutionary specialization of diatoms from phago-mixotrophs to photoautotrophs.</title>
        <authorList>
            <person name="Ban H."/>
            <person name="Sato S."/>
            <person name="Yoshikawa S."/>
            <person name="Yamada K."/>
            <person name="Nakamura Y."/>
            <person name="Ichinomiya M."/>
            <person name="Sato N."/>
            <person name="Blanc-Mathieu R."/>
            <person name="Endo H."/>
            <person name="Kuwata A."/>
            <person name="Ogata H."/>
        </authorList>
    </citation>
    <scope>NUCLEOTIDE SEQUENCE [LARGE SCALE GENOMIC DNA]</scope>
    <source>
        <strain evidence="3">NIES 3700</strain>
    </source>
</reference>
<feature type="transmembrane region" description="Helical" evidence="1">
    <location>
        <begin position="180"/>
        <end position="201"/>
    </location>
</feature>
<dbReference type="Proteomes" id="UP001165122">
    <property type="component" value="Unassembled WGS sequence"/>
</dbReference>
<keyword evidence="3" id="KW-1185">Reference proteome</keyword>
<sequence>MSFTAFLCNTYGDDPTEYLVADRSIDCNSPLHQWFKLLSVFMILVYPIGITGLYTFQLIKHKNAIQDAANRESNMDIKHIVFLWRDYQPEFWWFEIYESFRRLSFAGFLVWFKPGSAPQLCVSLILAFISSSVYSYHQPFDRPDENRLAQVSTISIFLTLLAAIMIILKDRLVKEHDTEFGYLLIAVNTLIFAIFGHGFLLSPALRIVKKCNQKHFHDAPLKEMGEEIAYSDELFIDHFKRLVESNVEEAGWTELDVDDWSGGKKKAKAWLEETEAKTTPSVANGLNIEMGEMIKKETGKKGDGNDTNDIIVL</sequence>
<dbReference type="EMBL" id="BRXW01000593">
    <property type="protein sequence ID" value="GMH68425.1"/>
    <property type="molecule type" value="Genomic_DNA"/>
</dbReference>
<organism evidence="2 3">
    <name type="scientific">Triparma laevis f. longispina</name>
    <dbReference type="NCBI Taxonomy" id="1714387"/>
    <lineage>
        <taxon>Eukaryota</taxon>
        <taxon>Sar</taxon>
        <taxon>Stramenopiles</taxon>
        <taxon>Ochrophyta</taxon>
        <taxon>Bolidophyceae</taxon>
        <taxon>Parmales</taxon>
        <taxon>Triparmaceae</taxon>
        <taxon>Triparma</taxon>
    </lineage>
</organism>
<keyword evidence="1" id="KW-1133">Transmembrane helix</keyword>
<accession>A0A9W7AIK7</accession>